<keyword evidence="3" id="KW-1185">Reference proteome</keyword>
<reference evidence="2" key="1">
    <citation type="submission" date="2020-01" db="EMBL/GenBank/DDBJ databases">
        <title>Development of genomics and gene disruption for Polysphondylium violaceum indicates a role for the polyketide synthase stlB in stalk morphogenesis.</title>
        <authorList>
            <person name="Narita B."/>
            <person name="Kawabe Y."/>
            <person name="Kin K."/>
            <person name="Saito T."/>
            <person name="Gibbs R."/>
            <person name="Kuspa A."/>
            <person name="Muzny D."/>
            <person name="Queller D."/>
            <person name="Richards S."/>
            <person name="Strassman J."/>
            <person name="Sucgang R."/>
            <person name="Worley K."/>
            <person name="Schaap P."/>
        </authorList>
    </citation>
    <scope>NUCLEOTIDE SEQUENCE</scope>
    <source>
        <strain evidence="2">QSvi11</strain>
    </source>
</reference>
<accession>A0A8J4Q288</accession>
<dbReference type="Proteomes" id="UP000695562">
    <property type="component" value="Unassembled WGS sequence"/>
</dbReference>
<sequence>MNKRLKWKPPPIDKEGEFEYISWFKEGELYPSNTIPKFVNRLNIFINNNENNTPDIKSLPIIPNHIECLGLYFDNSCDDINTEVGTDKCGGHTHRTIEYQDNSLYFNQNDISNDDGDEFDYEENELYPTDGYFCLEKGYIKSNITKLYIYLSQPLNLSMVLGDYIPSSVTFLSLDCLNSFSSPFIPRSVFHLEIRNQQRPFHNRLNHKAPFLPSWVTCLDISFSKETLNLGQIPSTVKRITVSDFKSPIKRKHGQIIHYRVGKEFPEFIKQEALMDNIYLKNDSRIIPRDREIKHLFISNNSSISIGEVPCGVQTIQCNSDQRFLKIGSSFPDSVTYIELTKFNQCLSNLILPSSLKCLSLDEFDQPLYGNNHLPVSTTHLVISLSYKGLDIFTNSWIFSKGYFPKSIKFLKIKTNIPKGINLPSPILVLSTIDFIDIQDEYHDQVMVVQEKEYYLNQKKFNSVGDKKITHNLKYLDLGNSFNHPISPDLLPSSLTTFNFQPHQVTFIPTVFSSKNLIPPISFDQFNFNDNNYDQLLNYKFNNIYNISNEINKKSTYKEAKDFSFINSSSNQLFFIIWRIGYLKKKIITFMDDFVPSIITLEDAIYRPRVKQFKNLYIKDAFSNNFKTPYFTNHTVKGVKVLDDKTQLQNIEYPKSVASLNIPYSSGIPHWVTQLSVSSLASKTIEIPASVTDLCITKCSPLDFKDQIPPTVKILRMASLSKDSPLIIPSSVEILYIENQYLKLDQIPKYFIPQSIKKLIFHKNVYHNVKNIPKFISKRLYGNYEIYDDSRPISSDTNFLIWNENKVITKEIALKFPPCLTTIIFGNQFNQQLLNIPDMIQDIRLGACFNQKLYSVYFPKNLKYLLIGIGFKHPILKGSLPNGLTHLRFESLDPITSKTLNNIPNTVVHLQLPKSIYSSYIRNYFEIPGSVKHLYTGFHKTIIPSTLNSVSCSEINFDTDKDQAQLQPTELELVIDPFINYRNDQEFSLKVDKNFNQFILPNSLPSIGIKRIEFGDSFNQCLVENSLPSCIESIVFGKDFNQILDQSSLPSSLTNISFGRSFNKVFSPDIFIKNPSLNRLCFKVYFEGLFDLIPNSVKELEIGENYKDVNYSFNQLMIPIERVPTQIQTLILNDSEIIYSPSRIPPTIKTLRLCKCKTYDTLPSSIESLSLGIFKKNLQEILK</sequence>
<dbReference type="InterPro" id="IPR051251">
    <property type="entry name" value="STK_FNIP-Repeat"/>
</dbReference>
<evidence type="ECO:0008006" key="4">
    <source>
        <dbReference type="Google" id="ProtNLM"/>
    </source>
</evidence>
<evidence type="ECO:0000256" key="1">
    <source>
        <dbReference type="ARBA" id="ARBA00022737"/>
    </source>
</evidence>
<dbReference type="PANTHER" id="PTHR32134">
    <property type="entry name" value="FNIP REPEAT-CONTAINING PROTEIN"/>
    <property type="match status" value="1"/>
</dbReference>
<keyword evidence="1" id="KW-0677">Repeat</keyword>
<comment type="caution">
    <text evidence="2">The sequence shown here is derived from an EMBL/GenBank/DDBJ whole genome shotgun (WGS) entry which is preliminary data.</text>
</comment>
<dbReference type="AlphaFoldDB" id="A0A8J4Q288"/>
<evidence type="ECO:0000313" key="3">
    <source>
        <dbReference type="Proteomes" id="UP000695562"/>
    </source>
</evidence>
<evidence type="ECO:0000313" key="2">
    <source>
        <dbReference type="EMBL" id="KAF2076659.1"/>
    </source>
</evidence>
<name>A0A8J4Q288_9MYCE</name>
<dbReference type="PANTHER" id="PTHR32134:SF92">
    <property type="entry name" value="FNIP REPEAT-CONTAINING PROTEIN"/>
    <property type="match status" value="1"/>
</dbReference>
<dbReference type="EMBL" id="AJWJ01000053">
    <property type="protein sequence ID" value="KAF2076659.1"/>
    <property type="molecule type" value="Genomic_DNA"/>
</dbReference>
<organism evidence="2 3">
    <name type="scientific">Polysphondylium violaceum</name>
    <dbReference type="NCBI Taxonomy" id="133409"/>
    <lineage>
        <taxon>Eukaryota</taxon>
        <taxon>Amoebozoa</taxon>
        <taxon>Evosea</taxon>
        <taxon>Eumycetozoa</taxon>
        <taxon>Dictyostelia</taxon>
        <taxon>Dictyosteliales</taxon>
        <taxon>Dictyosteliaceae</taxon>
        <taxon>Polysphondylium</taxon>
    </lineage>
</organism>
<dbReference type="Pfam" id="PF05725">
    <property type="entry name" value="FNIP"/>
    <property type="match status" value="5"/>
</dbReference>
<protein>
    <recommendedName>
        <fullName evidence="4">FNIP repeat-containing protein</fullName>
    </recommendedName>
</protein>
<proteinExistence type="predicted"/>
<dbReference type="InterPro" id="IPR008615">
    <property type="entry name" value="FNIP"/>
</dbReference>
<gene>
    <name evidence="2" type="ORF">CYY_002029</name>
</gene>